<dbReference type="EMBL" id="KB102550">
    <property type="protein sequence ID" value="ELK35129.1"/>
    <property type="molecule type" value="Genomic_DNA"/>
</dbReference>
<proteinExistence type="predicted"/>
<reference evidence="2" key="1">
    <citation type="journal article" date="2013" name="Science">
        <title>Comparative analysis of bat genomes provides insight into the evolution of flight and immunity.</title>
        <authorList>
            <person name="Zhang G."/>
            <person name="Cowled C."/>
            <person name="Shi Z."/>
            <person name="Huang Z."/>
            <person name="Bishop-Lilly K.A."/>
            <person name="Fang X."/>
            <person name="Wynne J.W."/>
            <person name="Xiong Z."/>
            <person name="Baker M.L."/>
            <person name="Zhao W."/>
            <person name="Tachedjian M."/>
            <person name="Zhu Y."/>
            <person name="Zhou P."/>
            <person name="Jiang X."/>
            <person name="Ng J."/>
            <person name="Yang L."/>
            <person name="Wu L."/>
            <person name="Xiao J."/>
            <person name="Feng Y."/>
            <person name="Chen Y."/>
            <person name="Sun X."/>
            <person name="Zhang Y."/>
            <person name="Marsh G.A."/>
            <person name="Crameri G."/>
            <person name="Broder C.C."/>
            <person name="Frey K.G."/>
            <person name="Wang L.F."/>
            <person name="Wang J."/>
        </authorList>
    </citation>
    <scope>NUCLEOTIDE SEQUENCE [LARGE SCALE GENOMIC DNA]</scope>
</reference>
<accession>L5M942</accession>
<protein>
    <submittedName>
        <fullName evidence="1">Interferon-induced very large GTPase 1</fullName>
    </submittedName>
</protein>
<sequence>MGFKISCQGAISVKTFVEFLLEKLTPAVHDTISRKMAPKIAGDMRATCPAFNGNRANLEKHVLISLAEKENFDDYWEYIHNPESFFRKYIQNHIYIYCLKQNNKIKNFLETIIGDIKNAILSAIHESTAIAKDKSSTVSGWLDLFCDHLGSNLNFPRKDLGSVEHQEINNIECLKNTMSEALDELMILVEKTCFSAPEEDMVLEIQKMLSEHLCGCWKQCPFCGAICTNTIPNHDGDHSVPFHRPKAVCGGEWFNTDHFSIDCCTSLVASNNSFVLNGRDISFKTYRQAGGEYATWSITPDTSIQPYWKWFICHFRSNLEGIYEKKFTNKGKIPNAWTKITKQKVLDDLEKQ</sequence>
<organism evidence="1 2">
    <name type="scientific">Myotis davidii</name>
    <name type="common">David's myotis</name>
    <dbReference type="NCBI Taxonomy" id="225400"/>
    <lineage>
        <taxon>Eukaryota</taxon>
        <taxon>Metazoa</taxon>
        <taxon>Chordata</taxon>
        <taxon>Craniata</taxon>
        <taxon>Vertebrata</taxon>
        <taxon>Euteleostomi</taxon>
        <taxon>Mammalia</taxon>
        <taxon>Eutheria</taxon>
        <taxon>Laurasiatheria</taxon>
        <taxon>Chiroptera</taxon>
        <taxon>Yangochiroptera</taxon>
        <taxon>Vespertilionidae</taxon>
        <taxon>Myotis</taxon>
    </lineage>
</organism>
<dbReference type="AlphaFoldDB" id="L5M942"/>
<evidence type="ECO:0000313" key="2">
    <source>
        <dbReference type="Proteomes" id="UP000010556"/>
    </source>
</evidence>
<evidence type="ECO:0000313" key="1">
    <source>
        <dbReference type="EMBL" id="ELK35129.1"/>
    </source>
</evidence>
<dbReference type="PANTHER" id="PTHR22796:SF6">
    <property type="entry name" value="INTERFERON-INDUCED VERY LARGE GTPASE 1-RELATED"/>
    <property type="match status" value="1"/>
</dbReference>
<dbReference type="Proteomes" id="UP000010556">
    <property type="component" value="Unassembled WGS sequence"/>
</dbReference>
<name>L5M942_MYODS</name>
<gene>
    <name evidence="1" type="ORF">MDA_GLEAN10001541</name>
</gene>
<keyword evidence="2" id="KW-1185">Reference proteome</keyword>
<dbReference type="PANTHER" id="PTHR22796">
    <property type="entry name" value="URG4-RELATED"/>
    <property type="match status" value="1"/>
</dbReference>